<name>A0A2Z2KA88_9BACL</name>
<dbReference type="Proteomes" id="UP000249890">
    <property type="component" value="Chromosome"/>
</dbReference>
<keyword evidence="2" id="KW-1185">Reference proteome</keyword>
<proteinExistence type="predicted"/>
<organism evidence="1 2">
    <name type="scientific">Paenibacillus donghaensis</name>
    <dbReference type="NCBI Taxonomy" id="414771"/>
    <lineage>
        <taxon>Bacteria</taxon>
        <taxon>Bacillati</taxon>
        <taxon>Bacillota</taxon>
        <taxon>Bacilli</taxon>
        <taxon>Bacillales</taxon>
        <taxon>Paenibacillaceae</taxon>
        <taxon>Paenibacillus</taxon>
    </lineage>
</organism>
<sequence length="68" mass="7852">MKAATSNPRLTFRLLRTQQPLFAVKRLFCRINGLRSPYSSENPLFRAYFADIAAMRSARLQTMAAMRK</sequence>
<gene>
    <name evidence="1" type="ORF">B9T62_02695</name>
</gene>
<dbReference type="KEGG" id="pdh:B9T62_02695"/>
<accession>A0A2Z2KA88</accession>
<reference evidence="1 2" key="1">
    <citation type="submission" date="2017-06" db="EMBL/GenBank/DDBJ databases">
        <title>Complete genome sequence of Paenibacillus donghaensis KCTC 13049T isolated from East Sea sediment, South Korea.</title>
        <authorList>
            <person name="Jung B.K."/>
            <person name="Hong S.-J."/>
            <person name="Shin J.-H."/>
        </authorList>
    </citation>
    <scope>NUCLEOTIDE SEQUENCE [LARGE SCALE GENOMIC DNA]</scope>
    <source>
        <strain evidence="1 2">KCTC 13049</strain>
    </source>
</reference>
<evidence type="ECO:0000313" key="2">
    <source>
        <dbReference type="Proteomes" id="UP000249890"/>
    </source>
</evidence>
<dbReference type="AlphaFoldDB" id="A0A2Z2KA88"/>
<evidence type="ECO:0000313" key="1">
    <source>
        <dbReference type="EMBL" id="ASA19810.1"/>
    </source>
</evidence>
<dbReference type="EMBL" id="CP021780">
    <property type="protein sequence ID" value="ASA19810.1"/>
    <property type="molecule type" value="Genomic_DNA"/>
</dbReference>
<protein>
    <submittedName>
        <fullName evidence="1">Uncharacterized protein</fullName>
    </submittedName>
</protein>